<feature type="chain" id="PRO_5039413568" description="LPXTG cell wall anchor domain-containing protein" evidence="2">
    <location>
        <begin position="31"/>
        <end position="219"/>
    </location>
</feature>
<keyword evidence="1" id="KW-0472">Membrane</keyword>
<evidence type="ECO:0000313" key="3">
    <source>
        <dbReference type="EMBL" id="HIZ31799.1"/>
    </source>
</evidence>
<keyword evidence="1" id="KW-1133">Transmembrane helix</keyword>
<dbReference type="Proteomes" id="UP000824035">
    <property type="component" value="Unassembled WGS sequence"/>
</dbReference>
<proteinExistence type="predicted"/>
<evidence type="ECO:0000256" key="1">
    <source>
        <dbReference type="SAM" id="Phobius"/>
    </source>
</evidence>
<keyword evidence="1" id="KW-0812">Transmembrane</keyword>
<comment type="caution">
    <text evidence="3">The sequence shown here is derived from an EMBL/GenBank/DDBJ whole genome shotgun (WGS) entry which is preliminary data.</text>
</comment>
<keyword evidence="2" id="KW-0732">Signal</keyword>
<dbReference type="AlphaFoldDB" id="A0A9D2E6B7"/>
<reference evidence="3" key="1">
    <citation type="journal article" date="2021" name="PeerJ">
        <title>Extensive microbial diversity within the chicken gut microbiome revealed by metagenomics and culture.</title>
        <authorList>
            <person name="Gilroy R."/>
            <person name="Ravi A."/>
            <person name="Getino M."/>
            <person name="Pursley I."/>
            <person name="Horton D.L."/>
            <person name="Alikhan N.F."/>
            <person name="Baker D."/>
            <person name="Gharbi K."/>
            <person name="Hall N."/>
            <person name="Watson M."/>
            <person name="Adriaenssens E.M."/>
            <person name="Foster-Nyarko E."/>
            <person name="Jarju S."/>
            <person name="Secka A."/>
            <person name="Antonio M."/>
            <person name="Oren A."/>
            <person name="Chaudhuri R.R."/>
            <person name="La Ragione R."/>
            <person name="Hildebrand F."/>
            <person name="Pallen M.J."/>
        </authorList>
    </citation>
    <scope>NUCLEOTIDE SEQUENCE</scope>
    <source>
        <strain evidence="3">ChiGjej4B4-18154</strain>
    </source>
</reference>
<accession>A0A9D2E6B7</accession>
<protein>
    <recommendedName>
        <fullName evidence="5">LPXTG cell wall anchor domain-containing protein</fullName>
    </recommendedName>
</protein>
<dbReference type="RefSeq" id="WP_394968916.1">
    <property type="nucleotide sequence ID" value="NZ_CALXHM010000031.1"/>
</dbReference>
<evidence type="ECO:0000313" key="4">
    <source>
        <dbReference type="Proteomes" id="UP000824035"/>
    </source>
</evidence>
<name>A0A9D2E6B7_9FIRM</name>
<feature type="transmembrane region" description="Helical" evidence="1">
    <location>
        <begin position="190"/>
        <end position="209"/>
    </location>
</feature>
<reference evidence="3" key="2">
    <citation type="submission" date="2021-04" db="EMBL/GenBank/DDBJ databases">
        <authorList>
            <person name="Gilroy R."/>
        </authorList>
    </citation>
    <scope>NUCLEOTIDE SEQUENCE</scope>
    <source>
        <strain evidence="3">ChiGjej4B4-18154</strain>
    </source>
</reference>
<feature type="signal peptide" evidence="2">
    <location>
        <begin position="1"/>
        <end position="30"/>
    </location>
</feature>
<dbReference type="EMBL" id="DXBV01000117">
    <property type="protein sequence ID" value="HIZ31799.1"/>
    <property type="molecule type" value="Genomic_DNA"/>
</dbReference>
<evidence type="ECO:0008006" key="5">
    <source>
        <dbReference type="Google" id="ProtNLM"/>
    </source>
</evidence>
<gene>
    <name evidence="3" type="ORF">H9813_11300</name>
</gene>
<organism evidence="3 4">
    <name type="scientific">Candidatus Allofournierella merdipullorum</name>
    <dbReference type="NCBI Taxonomy" id="2838595"/>
    <lineage>
        <taxon>Bacteria</taxon>
        <taxon>Bacillati</taxon>
        <taxon>Bacillota</taxon>
        <taxon>Clostridia</taxon>
        <taxon>Eubacteriales</taxon>
        <taxon>Oscillospiraceae</taxon>
        <taxon>Allofournierella</taxon>
    </lineage>
</organism>
<evidence type="ECO:0000256" key="2">
    <source>
        <dbReference type="SAM" id="SignalP"/>
    </source>
</evidence>
<sequence>MKRTITTQSLARGFAGLLLAFALTGRQVLAAEPQLVLDKNQPSVNQSFSVTDMLPGDAVEEQYTLQVHRSGVITLLFDVIVTDETGDLGEALNIQVTDATAGTVLASGTFDQVRDQVYRVQLPDGSGRIDRDFTIRVWMDTSVGNEYQNSSLEADFRWYVEGEPAGPDEPAATPAPGQLIPAQTGDPSSLALWIALAAACALALAFIRIKTKGGRGQHE</sequence>